<sequence>MRRENSIPSNNGPERKQDQAFESCFIKRRGRVKGALESLAGLAFLCTMKSVECPDEEAVSIRLPKIFSNIEFHPECTKNCSWRIKCGFRIQFMHISEALSLRIPYIYYSYKSASRIMRAAIREESRLTTSGSIVTEIPGKTGRSSCTIRVTFRSC</sequence>
<name>A0ACC4CXF3_POPAL</name>
<comment type="caution">
    <text evidence="1">The sequence shown here is derived from an EMBL/GenBank/DDBJ whole genome shotgun (WGS) entry which is preliminary data.</text>
</comment>
<evidence type="ECO:0000313" key="1">
    <source>
        <dbReference type="EMBL" id="KAL3609435.1"/>
    </source>
</evidence>
<dbReference type="EMBL" id="RCHU02000001">
    <property type="protein sequence ID" value="KAL3609435.1"/>
    <property type="molecule type" value="Genomic_DNA"/>
</dbReference>
<reference evidence="1 2" key="1">
    <citation type="journal article" date="2024" name="Plant Biotechnol. J.">
        <title>Genome and CRISPR/Cas9 system of a widespread forest tree (Populus alba) in the world.</title>
        <authorList>
            <person name="Liu Y.J."/>
            <person name="Jiang P.F."/>
            <person name="Han X.M."/>
            <person name="Li X.Y."/>
            <person name="Wang H.M."/>
            <person name="Wang Y.J."/>
            <person name="Wang X.X."/>
            <person name="Zeng Q.Y."/>
        </authorList>
    </citation>
    <scope>NUCLEOTIDE SEQUENCE [LARGE SCALE GENOMIC DNA]</scope>
    <source>
        <strain evidence="2">cv. PAL-ZL1</strain>
    </source>
</reference>
<organism evidence="1 2">
    <name type="scientific">Populus alba</name>
    <name type="common">White poplar</name>
    <dbReference type="NCBI Taxonomy" id="43335"/>
    <lineage>
        <taxon>Eukaryota</taxon>
        <taxon>Viridiplantae</taxon>
        <taxon>Streptophyta</taxon>
        <taxon>Embryophyta</taxon>
        <taxon>Tracheophyta</taxon>
        <taxon>Spermatophyta</taxon>
        <taxon>Magnoliopsida</taxon>
        <taxon>eudicotyledons</taxon>
        <taxon>Gunneridae</taxon>
        <taxon>Pentapetalae</taxon>
        <taxon>rosids</taxon>
        <taxon>fabids</taxon>
        <taxon>Malpighiales</taxon>
        <taxon>Salicaceae</taxon>
        <taxon>Saliceae</taxon>
        <taxon>Populus</taxon>
    </lineage>
</organism>
<gene>
    <name evidence="1" type="ORF">D5086_000455</name>
</gene>
<keyword evidence="2" id="KW-1185">Reference proteome</keyword>
<protein>
    <submittedName>
        <fullName evidence="1">Uncharacterized protein</fullName>
    </submittedName>
</protein>
<accession>A0ACC4CXF3</accession>
<evidence type="ECO:0000313" key="2">
    <source>
        <dbReference type="Proteomes" id="UP000309997"/>
    </source>
</evidence>
<proteinExistence type="predicted"/>
<dbReference type="Proteomes" id="UP000309997">
    <property type="component" value="Unassembled WGS sequence"/>
</dbReference>